<keyword evidence="3 9" id="KW-0349">Heme</keyword>
<evidence type="ECO:0000256" key="5">
    <source>
        <dbReference type="ARBA" id="ARBA00023002"/>
    </source>
</evidence>
<evidence type="ECO:0000256" key="9">
    <source>
        <dbReference type="RuleBase" id="RU000461"/>
    </source>
</evidence>
<dbReference type="Proteomes" id="UP000309033">
    <property type="component" value="Unassembled WGS sequence"/>
</dbReference>
<keyword evidence="6 9" id="KW-0408">Iron</keyword>
<dbReference type="GO" id="GO:0004497">
    <property type="term" value="F:monooxygenase activity"/>
    <property type="evidence" value="ECO:0007669"/>
    <property type="project" value="UniProtKB-KW"/>
</dbReference>
<feature type="region of interest" description="Disordered" evidence="10">
    <location>
        <begin position="1"/>
        <end position="49"/>
    </location>
</feature>
<dbReference type="PANTHER" id="PTHR46696">
    <property type="entry name" value="P450, PUTATIVE (EUROFUNG)-RELATED"/>
    <property type="match status" value="1"/>
</dbReference>
<evidence type="ECO:0000256" key="4">
    <source>
        <dbReference type="ARBA" id="ARBA00022723"/>
    </source>
</evidence>
<keyword evidence="12" id="KW-1185">Reference proteome</keyword>
<gene>
    <name evidence="11" type="ORF">FED44_21170</name>
</gene>
<dbReference type="OrthoDB" id="4133219at2"/>
<dbReference type="GO" id="GO:0016705">
    <property type="term" value="F:oxidoreductase activity, acting on paired donors, with incorporation or reduction of molecular oxygen"/>
    <property type="evidence" value="ECO:0007669"/>
    <property type="project" value="InterPro"/>
</dbReference>
<comment type="similarity">
    <text evidence="2 9">Belongs to the cytochrome P450 family.</text>
</comment>
<dbReference type="Gene3D" id="1.10.630.10">
    <property type="entry name" value="Cytochrome P450"/>
    <property type="match status" value="1"/>
</dbReference>
<protein>
    <submittedName>
        <fullName evidence="11">Cytochrome P450</fullName>
    </submittedName>
</protein>
<dbReference type="InterPro" id="IPR002397">
    <property type="entry name" value="Cyt_P450_B"/>
</dbReference>
<dbReference type="GO" id="GO:0020037">
    <property type="term" value="F:heme binding"/>
    <property type="evidence" value="ECO:0007669"/>
    <property type="project" value="InterPro"/>
</dbReference>
<comment type="caution">
    <text evidence="11">The sequence shown here is derived from an EMBL/GenBank/DDBJ whole genome shotgun (WGS) entry which is preliminary data.</text>
</comment>
<evidence type="ECO:0000256" key="2">
    <source>
        <dbReference type="ARBA" id="ARBA00010617"/>
    </source>
</evidence>
<evidence type="ECO:0000256" key="6">
    <source>
        <dbReference type="ARBA" id="ARBA00023004"/>
    </source>
</evidence>
<evidence type="ECO:0000256" key="7">
    <source>
        <dbReference type="ARBA" id="ARBA00023033"/>
    </source>
</evidence>
<dbReference type="SUPFAM" id="SSF48264">
    <property type="entry name" value="Cytochrome P450"/>
    <property type="match status" value="1"/>
</dbReference>
<evidence type="ECO:0000256" key="10">
    <source>
        <dbReference type="SAM" id="MobiDB-lite"/>
    </source>
</evidence>
<keyword evidence="4 9" id="KW-0479">Metal-binding</keyword>
<evidence type="ECO:0000256" key="1">
    <source>
        <dbReference type="ARBA" id="ARBA00004660"/>
    </source>
</evidence>
<dbReference type="GO" id="GO:0005506">
    <property type="term" value="F:iron ion binding"/>
    <property type="evidence" value="ECO:0007669"/>
    <property type="project" value="InterPro"/>
</dbReference>
<sequence length="469" mass="50811">MRRSEASSHEARDRQARRPRPPGATPGTAGRDAWEPARSARVSAGSGGRAPSKIPIFFAAAEVGTYRPVSTDSCPPLFGPAFDADPYPAFDWLRRNAPISRVPLPGCEAWLVTRYEDAVATLTHPSLAKDPAAGSPEWQAAGLGLPLDHRPSLARHMINADGADHARLRRLVSAAFTPRRIAGLRARALEITDDLLDRLDGPEADLVTGLAYPLPIAIICDLLGVPEEDRAVFHRHASVIDSAAASEVEEIARATDGLEAFLDDLVELKRSRPGNDLLTDLVRRSNEGEIDKDELTSTAFLLLVAGHETTVALIGNGLLALLRHPAQARALRDDPALLPDYIDEMLRYDGPVRNATWRFPTEPVVIGGQEMRPGEPILVSLLAANRDPGAFADPDTFAPGRIGEPHLAFGRGPHYCIGAALAKVEGEAAIGRVLERFPDLTLAVDPAELRWWPSMIMRGLFSLPVRLRA</sequence>
<dbReference type="Pfam" id="PF00067">
    <property type="entry name" value="p450"/>
    <property type="match status" value="1"/>
</dbReference>
<reference evidence="11" key="1">
    <citation type="submission" date="2019-05" db="EMBL/GenBank/DDBJ databases">
        <title>Isolation, diversity and antifungal activity of Actinobacteria from wheat.</title>
        <authorList>
            <person name="Yu B."/>
        </authorList>
    </citation>
    <scope>NUCLEOTIDE SEQUENCE [LARGE SCALE GENOMIC DNA]</scope>
    <source>
        <strain evidence="11">NEAU-HEGS1-5</strain>
    </source>
</reference>
<dbReference type="InterPro" id="IPR017972">
    <property type="entry name" value="Cyt_P450_CS"/>
</dbReference>
<name>A0A5R8YTZ6_9ACTN</name>
<organism evidence="11 12">
    <name type="scientific">Microbispora triticiradicis</name>
    <dbReference type="NCBI Taxonomy" id="2200763"/>
    <lineage>
        <taxon>Bacteria</taxon>
        <taxon>Bacillati</taxon>
        <taxon>Actinomycetota</taxon>
        <taxon>Actinomycetes</taxon>
        <taxon>Streptosporangiales</taxon>
        <taxon>Streptosporangiaceae</taxon>
        <taxon>Microbispora</taxon>
    </lineage>
</organism>
<comment type="function">
    <text evidence="8">Involved in the coupling of aromatic side chains of the heptapeptide of vancomycin.</text>
</comment>
<dbReference type="PANTHER" id="PTHR46696:SF1">
    <property type="entry name" value="CYTOCHROME P450 YJIB-RELATED"/>
    <property type="match status" value="1"/>
</dbReference>
<evidence type="ECO:0000256" key="8">
    <source>
        <dbReference type="ARBA" id="ARBA00055433"/>
    </source>
</evidence>
<dbReference type="AlphaFoldDB" id="A0A5R8YTZ6"/>
<dbReference type="EMBL" id="VANP01000008">
    <property type="protein sequence ID" value="TLP56949.1"/>
    <property type="molecule type" value="Genomic_DNA"/>
</dbReference>
<dbReference type="CDD" id="cd11029">
    <property type="entry name" value="CYP107-like"/>
    <property type="match status" value="1"/>
</dbReference>
<accession>A0A5R8YTZ6</accession>
<keyword evidence="7 9" id="KW-0503">Monooxygenase</keyword>
<proteinExistence type="inferred from homology"/>
<evidence type="ECO:0000313" key="12">
    <source>
        <dbReference type="Proteomes" id="UP000309033"/>
    </source>
</evidence>
<dbReference type="PRINTS" id="PR00359">
    <property type="entry name" value="BP450"/>
</dbReference>
<dbReference type="InterPro" id="IPR036396">
    <property type="entry name" value="Cyt_P450_sf"/>
</dbReference>
<evidence type="ECO:0000313" key="11">
    <source>
        <dbReference type="EMBL" id="TLP56949.1"/>
    </source>
</evidence>
<comment type="pathway">
    <text evidence="1">Antibiotic biosynthesis; vancomycin biosynthesis.</text>
</comment>
<feature type="compositionally biased region" description="Basic and acidic residues" evidence="10">
    <location>
        <begin position="1"/>
        <end position="16"/>
    </location>
</feature>
<keyword evidence="5 9" id="KW-0560">Oxidoreductase</keyword>
<evidence type="ECO:0000256" key="3">
    <source>
        <dbReference type="ARBA" id="ARBA00022617"/>
    </source>
</evidence>
<dbReference type="FunFam" id="1.10.630.10:FF:000018">
    <property type="entry name" value="Cytochrome P450 monooxygenase"/>
    <property type="match status" value="1"/>
</dbReference>
<dbReference type="InterPro" id="IPR001128">
    <property type="entry name" value="Cyt_P450"/>
</dbReference>
<dbReference type="PROSITE" id="PS00086">
    <property type="entry name" value="CYTOCHROME_P450"/>
    <property type="match status" value="1"/>
</dbReference>